<dbReference type="Proteomes" id="UP000271162">
    <property type="component" value="Unassembled WGS sequence"/>
</dbReference>
<dbReference type="AlphaFoldDB" id="A0A0N4XQH8"/>
<accession>A0A0N4XQH8</accession>
<organism evidence="3">
    <name type="scientific">Nippostrongylus brasiliensis</name>
    <name type="common">Rat hookworm</name>
    <dbReference type="NCBI Taxonomy" id="27835"/>
    <lineage>
        <taxon>Eukaryota</taxon>
        <taxon>Metazoa</taxon>
        <taxon>Ecdysozoa</taxon>
        <taxon>Nematoda</taxon>
        <taxon>Chromadorea</taxon>
        <taxon>Rhabditida</taxon>
        <taxon>Rhabditina</taxon>
        <taxon>Rhabditomorpha</taxon>
        <taxon>Strongyloidea</taxon>
        <taxon>Heligmosomidae</taxon>
        <taxon>Nippostrongylus</taxon>
    </lineage>
</organism>
<evidence type="ECO:0000313" key="2">
    <source>
        <dbReference type="Proteomes" id="UP000271162"/>
    </source>
</evidence>
<dbReference type="EMBL" id="UYSL01009714">
    <property type="protein sequence ID" value="VDL68370.1"/>
    <property type="molecule type" value="Genomic_DNA"/>
</dbReference>
<evidence type="ECO:0000313" key="3">
    <source>
        <dbReference type="WBParaSite" id="NBR_0000478001-mRNA-1"/>
    </source>
</evidence>
<evidence type="ECO:0000313" key="1">
    <source>
        <dbReference type="EMBL" id="VDL68370.1"/>
    </source>
</evidence>
<name>A0A0N4XQH8_NIPBR</name>
<keyword evidence="2" id="KW-1185">Reference proteome</keyword>
<reference evidence="1 2" key="2">
    <citation type="submission" date="2018-11" db="EMBL/GenBank/DDBJ databases">
        <authorList>
            <consortium name="Pathogen Informatics"/>
        </authorList>
    </citation>
    <scope>NUCLEOTIDE SEQUENCE [LARGE SCALE GENOMIC DNA]</scope>
</reference>
<proteinExistence type="predicted"/>
<protein>
    <submittedName>
        <fullName evidence="3">N-acetyltransferase domain-containing protein</fullName>
    </submittedName>
</protein>
<dbReference type="Gene3D" id="3.40.630.30">
    <property type="match status" value="1"/>
</dbReference>
<gene>
    <name evidence="1" type="ORF">NBR_LOCUS4781</name>
</gene>
<dbReference type="WBParaSite" id="NBR_0000478001-mRNA-1">
    <property type="protein sequence ID" value="NBR_0000478001-mRNA-1"/>
    <property type="gene ID" value="NBR_0000478001"/>
</dbReference>
<sequence length="44" mass="5284">MWQWADPGVQKVMRREVTYVTPRHQRKGIAQHLLHLGLDFNTLR</sequence>
<reference evidence="3" key="1">
    <citation type="submission" date="2017-02" db="UniProtKB">
        <authorList>
            <consortium name="WormBaseParasite"/>
        </authorList>
    </citation>
    <scope>IDENTIFICATION</scope>
</reference>